<organism evidence="1 2">
    <name type="scientific">Kocuria atrinae</name>
    <dbReference type="NCBI Taxonomy" id="592377"/>
    <lineage>
        <taxon>Bacteria</taxon>
        <taxon>Bacillati</taxon>
        <taxon>Actinomycetota</taxon>
        <taxon>Actinomycetes</taxon>
        <taxon>Micrococcales</taxon>
        <taxon>Micrococcaceae</taxon>
        <taxon>Kocuria</taxon>
    </lineage>
</organism>
<proteinExistence type="predicted"/>
<sequence>MNRPWLTRTPGHVVCQPDEFSYRTDLPVVEATATRSLAIDELTTVELRVTPGQHQLVIQYGDDHWVETIGLFDDAAPDLPILRRLPNPTGFATDFEVGCTVTSHSPRGLVKTLQHLLDRLDNAPLALCVQDPEEPSAITAACCHMDPVENTLMWWTWRTLPESGCVVRTRAQLHLTAVPQSIAA</sequence>
<dbReference type="EMBL" id="BAAAQA010000004">
    <property type="protein sequence ID" value="GAA2111555.1"/>
    <property type="molecule type" value="Genomic_DNA"/>
</dbReference>
<dbReference type="Proteomes" id="UP001500166">
    <property type="component" value="Unassembled WGS sequence"/>
</dbReference>
<evidence type="ECO:0000313" key="2">
    <source>
        <dbReference type="Proteomes" id="UP001500166"/>
    </source>
</evidence>
<keyword evidence="2" id="KW-1185">Reference proteome</keyword>
<evidence type="ECO:0000313" key="1">
    <source>
        <dbReference type="EMBL" id="GAA2111555.1"/>
    </source>
</evidence>
<evidence type="ECO:0008006" key="3">
    <source>
        <dbReference type="Google" id="ProtNLM"/>
    </source>
</evidence>
<dbReference type="Pfam" id="PF10936">
    <property type="entry name" value="DUF2617"/>
    <property type="match status" value="1"/>
</dbReference>
<dbReference type="InterPro" id="IPR024486">
    <property type="entry name" value="DUF2617"/>
</dbReference>
<dbReference type="RefSeq" id="WP_344223640.1">
    <property type="nucleotide sequence ID" value="NZ_BAAAQA010000004.1"/>
</dbReference>
<reference evidence="1 2" key="1">
    <citation type="journal article" date="2019" name="Int. J. Syst. Evol. Microbiol.">
        <title>The Global Catalogue of Microorganisms (GCM) 10K type strain sequencing project: providing services to taxonomists for standard genome sequencing and annotation.</title>
        <authorList>
            <consortium name="The Broad Institute Genomics Platform"/>
            <consortium name="The Broad Institute Genome Sequencing Center for Infectious Disease"/>
            <person name="Wu L."/>
            <person name="Ma J."/>
        </authorList>
    </citation>
    <scope>NUCLEOTIDE SEQUENCE [LARGE SCALE GENOMIC DNA]</scope>
    <source>
        <strain evidence="1 2">JCM 15914</strain>
    </source>
</reference>
<comment type="caution">
    <text evidence="1">The sequence shown here is derived from an EMBL/GenBank/DDBJ whole genome shotgun (WGS) entry which is preliminary data.</text>
</comment>
<gene>
    <name evidence="1" type="ORF">GCM10009824_06960</name>
</gene>
<name>A0ABN2XFU5_9MICC</name>
<accession>A0ABN2XFU5</accession>
<protein>
    <recommendedName>
        <fullName evidence="3">DUF2617 family protein</fullName>
    </recommendedName>
</protein>